<dbReference type="EMBL" id="CP007490">
    <property type="protein sequence ID" value="AIC48128.1"/>
    <property type="molecule type" value="Genomic_DNA"/>
</dbReference>
<dbReference type="SUPFAM" id="SSF51735">
    <property type="entry name" value="NAD(P)-binding Rossmann-fold domains"/>
    <property type="match status" value="1"/>
</dbReference>
<evidence type="ECO:0000259" key="3">
    <source>
        <dbReference type="Pfam" id="PF04321"/>
    </source>
</evidence>
<dbReference type="KEGG" id="rla:Rhola_00013390"/>
<dbReference type="GO" id="GO:0019305">
    <property type="term" value="P:dTDP-rhamnose biosynthetic process"/>
    <property type="evidence" value="ECO:0007669"/>
    <property type="project" value="UniProtKB-UniPathway"/>
</dbReference>
<name>A0A060JNH9_9MICO</name>
<dbReference type="OrthoDB" id="9795501at2"/>
<evidence type="ECO:0000313" key="5">
    <source>
        <dbReference type="Proteomes" id="UP000067708"/>
    </source>
</evidence>
<keyword evidence="2" id="KW-0521">NADP</keyword>
<comment type="function">
    <text evidence="2">Catalyzes the reduction of dTDP-6-deoxy-L-lyxo-4-hexulose to yield dTDP-L-rhamnose.</text>
</comment>
<evidence type="ECO:0000313" key="4">
    <source>
        <dbReference type="EMBL" id="AIC48128.1"/>
    </source>
</evidence>
<protein>
    <recommendedName>
        <fullName evidence="2">dTDP-4-dehydrorhamnose reductase</fullName>
        <ecNumber evidence="2">1.1.1.133</ecNumber>
    </recommendedName>
</protein>
<dbReference type="Gene3D" id="3.40.50.720">
    <property type="entry name" value="NAD(P)-binding Rossmann-like Domain"/>
    <property type="match status" value="1"/>
</dbReference>
<keyword evidence="5" id="KW-1185">Reference proteome</keyword>
<dbReference type="Proteomes" id="UP000067708">
    <property type="component" value="Chromosome"/>
</dbReference>
<dbReference type="eggNOG" id="COG1091">
    <property type="taxonomic scope" value="Bacteria"/>
</dbReference>
<keyword evidence="2 4" id="KW-0560">Oxidoreductase</keyword>
<sequence>MAKIAITGSTGFVGSNISSVLLARGHDVLGLGRRTPVVAPNWPVKVVDFTDANSIAEALQGFDAVVHCAIANDFNKLVDDRIYAYDSYVGLTQSVTRAANAAGVKPILISTDWVMDGTQHRVPETDPGNPINFYGALKILSEQVIRDLAPQNGAICRIAGVMGQHQLTQSPRSQDVGFGYFVFSLVETLRAGKKFAVWDGDRVNKVTTPSLAAEIGAQIERVILRDAVGTFHLVGDDAVSRMELAQLTCEVFGLDAKLLTQSEPPEDQLFPAAVPVDSSLGNEFTKKVLGIQPQSIREILYAFKTELETGVVTPLTRAE</sequence>
<dbReference type="Pfam" id="PF04321">
    <property type="entry name" value="RmlD_sub_bind"/>
    <property type="match status" value="1"/>
</dbReference>
<dbReference type="GO" id="GO:0006556">
    <property type="term" value="P:S-adenosylmethionine biosynthetic process"/>
    <property type="evidence" value="ECO:0007669"/>
    <property type="project" value="TreeGrafter"/>
</dbReference>
<accession>A0A060JNH9</accession>
<dbReference type="RefSeq" id="WP_038503338.1">
    <property type="nucleotide sequence ID" value="NZ_CP007490.1"/>
</dbReference>
<dbReference type="PANTHER" id="PTHR10491:SF4">
    <property type="entry name" value="METHIONINE ADENOSYLTRANSFERASE 2 SUBUNIT BETA"/>
    <property type="match status" value="1"/>
</dbReference>
<reference evidence="4 5" key="1">
    <citation type="journal article" date="2014" name="Int. J. Syst. Evol. Microbiol.">
        <title>Rhodoluna lacicola gen. nov., sp. nov., a planktonic freshwater bacterium with stream-lined genome.</title>
        <authorList>
            <person name="Hahn M."/>
            <person name="Schmidt J."/>
            <person name="Taipale S.J."/>
            <person name="Doolittle W.F."/>
            <person name="Koll U."/>
        </authorList>
    </citation>
    <scope>NUCLEOTIDE SEQUENCE [LARGE SCALE GENOMIC DNA]</scope>
    <source>
        <strain evidence="4 5">MWH-Ta8</strain>
    </source>
</reference>
<feature type="domain" description="RmlD-like substrate binding" evidence="3">
    <location>
        <begin position="3"/>
        <end position="304"/>
    </location>
</feature>
<dbReference type="GO" id="GO:0008831">
    <property type="term" value="F:dTDP-4-dehydrorhamnose reductase activity"/>
    <property type="evidence" value="ECO:0007669"/>
    <property type="project" value="UniProtKB-EC"/>
</dbReference>
<dbReference type="STRING" id="529884.Rhola_00013390"/>
<dbReference type="GO" id="GO:0048270">
    <property type="term" value="F:methionine adenosyltransferase regulator activity"/>
    <property type="evidence" value="ECO:0007669"/>
    <property type="project" value="TreeGrafter"/>
</dbReference>
<evidence type="ECO:0000256" key="2">
    <source>
        <dbReference type="RuleBase" id="RU364082"/>
    </source>
</evidence>
<comment type="similarity">
    <text evidence="1 2">Belongs to the dTDP-4-dehydrorhamnose reductase family.</text>
</comment>
<dbReference type="InterPro" id="IPR029903">
    <property type="entry name" value="RmlD-like-bd"/>
</dbReference>
<dbReference type="PANTHER" id="PTHR10491">
    <property type="entry name" value="DTDP-4-DEHYDRORHAMNOSE REDUCTASE"/>
    <property type="match status" value="1"/>
</dbReference>
<gene>
    <name evidence="4" type="ORF">Rhola_00013390</name>
</gene>
<proteinExistence type="inferred from homology"/>
<dbReference type="InterPro" id="IPR036291">
    <property type="entry name" value="NAD(P)-bd_dom_sf"/>
</dbReference>
<comment type="pathway">
    <text evidence="2">Carbohydrate biosynthesis; dTDP-L-rhamnose biosynthesis.</text>
</comment>
<dbReference type="EC" id="1.1.1.133" evidence="2"/>
<dbReference type="GO" id="GO:0048269">
    <property type="term" value="C:methionine adenosyltransferase complex"/>
    <property type="evidence" value="ECO:0007669"/>
    <property type="project" value="TreeGrafter"/>
</dbReference>
<dbReference type="InterPro" id="IPR005913">
    <property type="entry name" value="dTDP_dehydrorham_reduct"/>
</dbReference>
<dbReference type="AlphaFoldDB" id="A0A060JNH9"/>
<organism evidence="4 5">
    <name type="scientific">Rhodoluna lacicola</name>
    <dbReference type="NCBI Taxonomy" id="529884"/>
    <lineage>
        <taxon>Bacteria</taxon>
        <taxon>Bacillati</taxon>
        <taxon>Actinomycetota</taxon>
        <taxon>Actinomycetes</taxon>
        <taxon>Micrococcales</taxon>
        <taxon>Microbacteriaceae</taxon>
        <taxon>Luna cluster</taxon>
        <taxon>Luna-1 subcluster</taxon>
        <taxon>Rhodoluna</taxon>
    </lineage>
</organism>
<evidence type="ECO:0000256" key="1">
    <source>
        <dbReference type="ARBA" id="ARBA00010944"/>
    </source>
</evidence>
<dbReference type="HOGENOM" id="CLU_871192_0_0_11"/>
<dbReference type="UniPathway" id="UPA00124"/>